<name>A0AAV8ULQ9_9RHOD</name>
<dbReference type="Proteomes" id="UP001157974">
    <property type="component" value="Unassembled WGS sequence"/>
</dbReference>
<evidence type="ECO:0008006" key="3">
    <source>
        <dbReference type="Google" id="ProtNLM"/>
    </source>
</evidence>
<dbReference type="AlphaFoldDB" id="A0AAV8ULQ9"/>
<evidence type="ECO:0000313" key="1">
    <source>
        <dbReference type="EMBL" id="KAJ8902207.1"/>
    </source>
</evidence>
<dbReference type="PANTHER" id="PTHR15949">
    <property type="entry name" value="TESTIS-EXPRESSED PROTEIN 264"/>
    <property type="match status" value="1"/>
</dbReference>
<sequence length="221" mass="24281">MALLVGLGVGAAVVAAGLAAFGFVGGFKMVRAQEGDVGLSGKTAMLKIQVGPYEKLGPLFSEVFQLECSPDVRRLGIYYDDPKDMEKEFGDFEGSRAMVGVVLEDIPAEERETFAAKLAAAGFEKYPLVSGNCLYGKFRLRGWPFFVPSLLMYLSKVFGELHRAAEEKGAHLKYVIEVYNQTYNVVTYAPLEASTLEQMDYPSIKALDPRTLRSTEPKKDA</sequence>
<dbReference type="EMBL" id="JAMWBK010000009">
    <property type="protein sequence ID" value="KAJ8902207.1"/>
    <property type="molecule type" value="Genomic_DNA"/>
</dbReference>
<gene>
    <name evidence="1" type="ORF">NDN08_006615</name>
</gene>
<organism evidence="1 2">
    <name type="scientific">Rhodosorus marinus</name>
    <dbReference type="NCBI Taxonomy" id="101924"/>
    <lineage>
        <taxon>Eukaryota</taxon>
        <taxon>Rhodophyta</taxon>
        <taxon>Stylonematophyceae</taxon>
        <taxon>Stylonematales</taxon>
        <taxon>Stylonemataceae</taxon>
        <taxon>Rhodosorus</taxon>
    </lineage>
</organism>
<keyword evidence="2" id="KW-1185">Reference proteome</keyword>
<comment type="caution">
    <text evidence="1">The sequence shown here is derived from an EMBL/GenBank/DDBJ whole genome shotgun (WGS) entry which is preliminary data.</text>
</comment>
<proteinExistence type="predicted"/>
<dbReference type="PANTHER" id="PTHR15949:SF3">
    <property type="entry name" value="TESTIS-EXPRESSED PROTEIN 264"/>
    <property type="match status" value="1"/>
</dbReference>
<evidence type="ECO:0000313" key="2">
    <source>
        <dbReference type="Proteomes" id="UP001157974"/>
    </source>
</evidence>
<accession>A0AAV8ULQ9</accession>
<protein>
    <recommendedName>
        <fullName evidence="3">GyrI-like small molecule binding domain-containing protein</fullName>
    </recommendedName>
</protein>
<reference evidence="1 2" key="1">
    <citation type="journal article" date="2023" name="Nat. Commun.">
        <title>Origin of minicircular mitochondrial genomes in red algae.</title>
        <authorList>
            <person name="Lee Y."/>
            <person name="Cho C.H."/>
            <person name="Lee Y.M."/>
            <person name="Park S.I."/>
            <person name="Yang J.H."/>
            <person name="West J.A."/>
            <person name="Bhattacharya D."/>
            <person name="Yoon H.S."/>
        </authorList>
    </citation>
    <scope>NUCLEOTIDE SEQUENCE [LARGE SCALE GENOMIC DNA]</scope>
    <source>
        <strain evidence="1 2">CCMP1338</strain>
        <tissue evidence="1">Whole cell</tissue>
    </source>
</reference>